<dbReference type="Proteomes" id="UP000549913">
    <property type="component" value="Unassembled WGS sequence"/>
</dbReference>
<feature type="compositionally biased region" description="Basic and acidic residues" evidence="1">
    <location>
        <begin position="1"/>
        <end position="10"/>
    </location>
</feature>
<organism evidence="2 3">
    <name type="scientific">Herbiconiux flava</name>
    <dbReference type="NCBI Taxonomy" id="881268"/>
    <lineage>
        <taxon>Bacteria</taxon>
        <taxon>Bacillati</taxon>
        <taxon>Actinomycetota</taxon>
        <taxon>Actinomycetes</taxon>
        <taxon>Micrococcales</taxon>
        <taxon>Microbacteriaceae</taxon>
        <taxon>Herbiconiux</taxon>
    </lineage>
</organism>
<protein>
    <submittedName>
        <fullName evidence="2">Uncharacterized protein</fullName>
    </submittedName>
</protein>
<keyword evidence="3" id="KW-1185">Reference proteome</keyword>
<evidence type="ECO:0000256" key="1">
    <source>
        <dbReference type="SAM" id="MobiDB-lite"/>
    </source>
</evidence>
<feature type="region of interest" description="Disordered" evidence="1">
    <location>
        <begin position="1"/>
        <end position="69"/>
    </location>
</feature>
<accession>A0A852SQ74</accession>
<proteinExistence type="predicted"/>
<name>A0A852SQ74_9MICO</name>
<dbReference type="AlphaFoldDB" id="A0A852SQ74"/>
<gene>
    <name evidence="2" type="ORF">BJ984_002100</name>
</gene>
<evidence type="ECO:0000313" key="3">
    <source>
        <dbReference type="Proteomes" id="UP000549913"/>
    </source>
</evidence>
<sequence length="69" mass="7480">MSDESLRVAPDDQPDPPVVSEYQPDDVDPETVVHDDVPPVATTDRGDRVEALDDDRPVPLSDDRDAPGA</sequence>
<dbReference type="EMBL" id="JACCBM010000001">
    <property type="protein sequence ID" value="NYD70942.1"/>
    <property type="molecule type" value="Genomic_DNA"/>
</dbReference>
<evidence type="ECO:0000313" key="2">
    <source>
        <dbReference type="EMBL" id="NYD70942.1"/>
    </source>
</evidence>
<feature type="compositionally biased region" description="Basic and acidic residues" evidence="1">
    <location>
        <begin position="44"/>
        <end position="69"/>
    </location>
</feature>
<comment type="caution">
    <text evidence="2">The sequence shown here is derived from an EMBL/GenBank/DDBJ whole genome shotgun (WGS) entry which is preliminary data.</text>
</comment>
<reference evidence="2 3" key="1">
    <citation type="submission" date="2020-07" db="EMBL/GenBank/DDBJ databases">
        <title>Sequencing the genomes of 1000 actinobacteria strains.</title>
        <authorList>
            <person name="Klenk H.-P."/>
        </authorList>
    </citation>
    <scope>NUCLEOTIDE SEQUENCE [LARGE SCALE GENOMIC DNA]</scope>
    <source>
        <strain evidence="2 3">DSM 26474</strain>
    </source>
</reference>
<dbReference type="RefSeq" id="WP_179547986.1">
    <property type="nucleotide sequence ID" value="NZ_BSEW01000002.1"/>
</dbReference>